<dbReference type="SUPFAM" id="SSF53223">
    <property type="entry name" value="Aminoacid dehydrogenase-like, N-terminal domain"/>
    <property type="match status" value="1"/>
</dbReference>
<dbReference type="InterPro" id="IPR046346">
    <property type="entry name" value="Aminoacid_DH-like_N_sf"/>
</dbReference>
<evidence type="ECO:0000259" key="4">
    <source>
        <dbReference type="Pfam" id="PF08501"/>
    </source>
</evidence>
<protein>
    <recommendedName>
        <fullName evidence="3">Shikimate dehydrogenase (NADP(+))</fullName>
        <shortName evidence="3">SDH</shortName>
        <ecNumber evidence="3">1.1.1.25</ecNumber>
    </recommendedName>
</protein>
<feature type="binding site" evidence="3">
    <location>
        <position position="237"/>
    </location>
    <ligand>
        <name>NADP(+)</name>
        <dbReference type="ChEBI" id="CHEBI:58349"/>
    </ligand>
</feature>
<organism evidence="5 6">
    <name type="scientific">Ruminococcus flavefaciens</name>
    <dbReference type="NCBI Taxonomy" id="1265"/>
    <lineage>
        <taxon>Bacteria</taxon>
        <taxon>Bacillati</taxon>
        <taxon>Bacillota</taxon>
        <taxon>Clostridia</taxon>
        <taxon>Eubacteriales</taxon>
        <taxon>Oscillospiraceae</taxon>
        <taxon>Ruminococcus</taxon>
    </lineage>
</organism>
<dbReference type="Pfam" id="PF08501">
    <property type="entry name" value="Shikimate_dh_N"/>
    <property type="match status" value="1"/>
</dbReference>
<dbReference type="GO" id="GO:0009423">
    <property type="term" value="P:chorismate biosynthetic process"/>
    <property type="evidence" value="ECO:0007669"/>
    <property type="project" value="UniProtKB-UniRule"/>
</dbReference>
<feature type="active site" description="Proton acceptor" evidence="3">
    <location>
        <position position="64"/>
    </location>
</feature>
<keyword evidence="3" id="KW-0560">Oxidoreductase</keyword>
<comment type="caution">
    <text evidence="3">Lacks conserved residue(s) required for the propagation of feature annotation.</text>
</comment>
<dbReference type="SUPFAM" id="SSF51735">
    <property type="entry name" value="NAD(P)-binding Rossmann-fold domains"/>
    <property type="match status" value="1"/>
</dbReference>
<keyword evidence="3" id="KW-0521">NADP</keyword>
<comment type="catalytic activity">
    <reaction evidence="3">
        <text>shikimate + NADP(+) = 3-dehydroshikimate + NADPH + H(+)</text>
        <dbReference type="Rhea" id="RHEA:17737"/>
        <dbReference type="ChEBI" id="CHEBI:15378"/>
        <dbReference type="ChEBI" id="CHEBI:16630"/>
        <dbReference type="ChEBI" id="CHEBI:36208"/>
        <dbReference type="ChEBI" id="CHEBI:57783"/>
        <dbReference type="ChEBI" id="CHEBI:58349"/>
        <dbReference type="EC" id="1.1.1.25"/>
    </reaction>
</comment>
<gene>
    <name evidence="3" type="primary">aroE</name>
    <name evidence="5" type="ORF">SAMN02910265_02630</name>
</gene>
<sequence length="278" mass="29790">MNKFALIGHPLGHSMSPLIHEKLFALSGLDDTSYELIDIAPENMAKSRELLESLRGLNVTIPHKQAVIPLLDELAESALRYNSVNCISNKDGKLTGYNTDCDGFLRSAEKLPIGGNVAILGCGGVGRMIAIEVARHGGNITLAVIPQDFKNAQLLMAEIMSKCSGASIKIVEISALEGDFDLLINATPVGMYPKVDACAVSDKVIENSGSVFDVIYNPIETLLMKKARALGKTAVGGASMLVYQAVKAHEIWYGGQFAAEDIAKIITDVENAVESMNK</sequence>
<reference evidence="5 6" key="1">
    <citation type="submission" date="2016-10" db="EMBL/GenBank/DDBJ databases">
        <authorList>
            <person name="de Groot N.N."/>
        </authorList>
    </citation>
    <scope>NUCLEOTIDE SEQUENCE [LARGE SCALE GENOMIC DNA]</scope>
    <source>
        <strain evidence="5 6">YAD2003</strain>
    </source>
</reference>
<accession>A0A1H6L0I0</accession>
<comment type="function">
    <text evidence="3">Involved in the biosynthesis of the chorismate, which leads to the biosynthesis of aromatic amino acids. Catalyzes the reversible NADPH linked reduction of 3-dehydroshikimate (DHSA) to yield shikimate (SA).</text>
</comment>
<feature type="binding site" evidence="3">
    <location>
        <position position="60"/>
    </location>
    <ligand>
        <name>shikimate</name>
        <dbReference type="ChEBI" id="CHEBI:36208"/>
    </ligand>
</feature>
<feature type="domain" description="Shikimate dehydrogenase substrate binding N-terminal" evidence="4">
    <location>
        <begin position="6"/>
        <end position="87"/>
    </location>
</feature>
<dbReference type="GO" id="GO:0019632">
    <property type="term" value="P:shikimate metabolic process"/>
    <property type="evidence" value="ECO:0007669"/>
    <property type="project" value="TreeGrafter"/>
</dbReference>
<dbReference type="PANTHER" id="PTHR21089">
    <property type="entry name" value="SHIKIMATE DEHYDROGENASE"/>
    <property type="match status" value="1"/>
</dbReference>
<feature type="binding site" evidence="3">
    <location>
        <position position="76"/>
    </location>
    <ligand>
        <name>NADP(+)</name>
        <dbReference type="ChEBI" id="CHEBI:58349"/>
    </ligand>
</feature>
<feature type="binding site" evidence="3">
    <location>
        <position position="216"/>
    </location>
    <ligand>
        <name>shikimate</name>
        <dbReference type="ChEBI" id="CHEBI:36208"/>
    </ligand>
</feature>
<dbReference type="GO" id="GO:0004764">
    <property type="term" value="F:shikimate 3-dehydrogenase (NADP+) activity"/>
    <property type="evidence" value="ECO:0007669"/>
    <property type="project" value="UniProtKB-UniRule"/>
</dbReference>
<comment type="pathway">
    <text evidence="1 3">Metabolic intermediate biosynthesis; chorismate biosynthesis; chorismate from D-erythrose 4-phosphate and phosphoenolpyruvate: step 4/7.</text>
</comment>
<evidence type="ECO:0000256" key="2">
    <source>
        <dbReference type="ARBA" id="ARBA00023141"/>
    </source>
</evidence>
<dbReference type="OrthoDB" id="9792692at2"/>
<dbReference type="Gene3D" id="3.40.50.10860">
    <property type="entry name" value="Leucine Dehydrogenase, chain A, domain 1"/>
    <property type="match status" value="1"/>
</dbReference>
<comment type="similarity">
    <text evidence="3">Belongs to the shikimate dehydrogenase family.</text>
</comment>
<dbReference type="GO" id="GO:0005829">
    <property type="term" value="C:cytosol"/>
    <property type="evidence" value="ECO:0007669"/>
    <property type="project" value="TreeGrafter"/>
</dbReference>
<dbReference type="GO" id="GO:0009073">
    <property type="term" value="P:aromatic amino acid family biosynthetic process"/>
    <property type="evidence" value="ECO:0007669"/>
    <property type="project" value="UniProtKB-KW"/>
</dbReference>
<dbReference type="CDD" id="cd01065">
    <property type="entry name" value="NAD_bind_Shikimate_DH"/>
    <property type="match status" value="1"/>
</dbReference>
<dbReference type="HAMAP" id="MF_00222">
    <property type="entry name" value="Shikimate_DH_AroE"/>
    <property type="match status" value="1"/>
</dbReference>
<dbReference type="InterPro" id="IPR022893">
    <property type="entry name" value="Shikimate_DH_fam"/>
</dbReference>
<evidence type="ECO:0000256" key="3">
    <source>
        <dbReference type="HAMAP-Rule" id="MF_00222"/>
    </source>
</evidence>
<dbReference type="Proteomes" id="UP000183190">
    <property type="component" value="Unassembled WGS sequence"/>
</dbReference>
<feature type="binding site" evidence="3">
    <location>
        <position position="85"/>
    </location>
    <ligand>
        <name>shikimate</name>
        <dbReference type="ChEBI" id="CHEBI:36208"/>
    </ligand>
</feature>
<dbReference type="EMBL" id="FNWV01000011">
    <property type="protein sequence ID" value="SEH77585.1"/>
    <property type="molecule type" value="Genomic_DNA"/>
</dbReference>
<dbReference type="Gene3D" id="3.40.50.720">
    <property type="entry name" value="NAD(P)-binding Rossmann-like Domain"/>
    <property type="match status" value="1"/>
</dbReference>
<dbReference type="RefSeq" id="WP_074718160.1">
    <property type="nucleotide sequence ID" value="NZ_FNWV01000011.1"/>
</dbReference>
<feature type="binding site" evidence="3">
    <location>
        <position position="244"/>
    </location>
    <ligand>
        <name>shikimate</name>
        <dbReference type="ChEBI" id="CHEBI:36208"/>
    </ligand>
</feature>
<dbReference type="PANTHER" id="PTHR21089:SF1">
    <property type="entry name" value="BIFUNCTIONAL 3-DEHYDROQUINATE DEHYDRATASE_SHIKIMATE DEHYDROGENASE, CHLOROPLASTIC"/>
    <property type="match status" value="1"/>
</dbReference>
<dbReference type="InterPro" id="IPR013708">
    <property type="entry name" value="Shikimate_DH-bd_N"/>
</dbReference>
<dbReference type="EC" id="1.1.1.25" evidence="3"/>
<feature type="binding site" evidence="3">
    <location>
        <position position="100"/>
    </location>
    <ligand>
        <name>shikimate</name>
        <dbReference type="ChEBI" id="CHEBI:36208"/>
    </ligand>
</feature>
<feature type="binding site" evidence="3">
    <location>
        <position position="214"/>
    </location>
    <ligand>
        <name>NADP(+)</name>
        <dbReference type="ChEBI" id="CHEBI:58349"/>
    </ligand>
</feature>
<evidence type="ECO:0000256" key="1">
    <source>
        <dbReference type="ARBA" id="ARBA00004871"/>
    </source>
</evidence>
<dbReference type="UniPathway" id="UPA00053">
    <property type="reaction ID" value="UER00087"/>
</dbReference>
<evidence type="ECO:0000313" key="5">
    <source>
        <dbReference type="EMBL" id="SEH77585.1"/>
    </source>
</evidence>
<dbReference type="InterPro" id="IPR036291">
    <property type="entry name" value="NAD(P)-bd_dom_sf"/>
</dbReference>
<proteinExistence type="inferred from homology"/>
<evidence type="ECO:0000313" key="6">
    <source>
        <dbReference type="Proteomes" id="UP000183190"/>
    </source>
</evidence>
<dbReference type="AlphaFoldDB" id="A0A1H6L0I0"/>
<name>A0A1H6L0I0_RUMFL</name>
<feature type="binding site" evidence="3">
    <location>
        <begin position="14"/>
        <end position="16"/>
    </location>
    <ligand>
        <name>shikimate</name>
        <dbReference type="ChEBI" id="CHEBI:36208"/>
    </ligand>
</feature>
<comment type="subunit">
    <text evidence="3">Homodimer.</text>
</comment>
<keyword evidence="3" id="KW-0028">Amino-acid biosynthesis</keyword>
<dbReference type="GO" id="GO:0050661">
    <property type="term" value="F:NADP binding"/>
    <property type="evidence" value="ECO:0007669"/>
    <property type="project" value="TreeGrafter"/>
</dbReference>
<dbReference type="GO" id="GO:0008652">
    <property type="term" value="P:amino acid biosynthetic process"/>
    <property type="evidence" value="ECO:0007669"/>
    <property type="project" value="UniProtKB-KW"/>
</dbReference>
<keyword evidence="2 3" id="KW-0057">Aromatic amino acid biosynthesis</keyword>